<dbReference type="EMBL" id="CBTK010000270">
    <property type="protein sequence ID" value="CDH46634.1"/>
    <property type="molecule type" value="Genomic_DNA"/>
</dbReference>
<dbReference type="Pfam" id="PF00990">
    <property type="entry name" value="GGDEF"/>
    <property type="match status" value="1"/>
</dbReference>
<dbReference type="InterPro" id="IPR000160">
    <property type="entry name" value="GGDEF_dom"/>
</dbReference>
<accession>A0A7U7GEH7</accession>
<dbReference type="SMART" id="SM00267">
    <property type="entry name" value="GGDEF"/>
    <property type="match status" value="1"/>
</dbReference>
<dbReference type="Proteomes" id="UP000019184">
    <property type="component" value="Unassembled WGS sequence"/>
</dbReference>
<dbReference type="PANTHER" id="PTHR45138">
    <property type="entry name" value="REGULATORY COMPONENTS OF SENSORY TRANSDUCTION SYSTEM"/>
    <property type="match status" value="1"/>
</dbReference>
<keyword evidence="7" id="KW-1185">Reference proteome</keyword>
<dbReference type="CDD" id="cd01949">
    <property type="entry name" value="GGDEF"/>
    <property type="match status" value="1"/>
</dbReference>
<dbReference type="PANTHER" id="PTHR45138:SF24">
    <property type="entry name" value="DIGUANYLATE CYCLASE DGCC-RELATED"/>
    <property type="match status" value="1"/>
</dbReference>
<evidence type="ECO:0000256" key="3">
    <source>
        <dbReference type="SAM" id="Coils"/>
    </source>
</evidence>
<reference evidence="6 7" key="1">
    <citation type="journal article" date="2014" name="ISME J.">
        <title>Candidatus Competibacter-lineage genomes retrieved from metagenomes reveal functional metabolic diversity.</title>
        <authorList>
            <person name="McIlroy S.J."/>
            <person name="Albertsen M."/>
            <person name="Andresen E.K."/>
            <person name="Saunders A.M."/>
            <person name="Kristiansen R."/>
            <person name="Stokholm-Bjerregaard M."/>
            <person name="Nielsen K.L."/>
            <person name="Nielsen P.H."/>
        </authorList>
    </citation>
    <scope>NUCLEOTIDE SEQUENCE [LARGE SCALE GENOMIC DNA]</scope>
    <source>
        <strain evidence="6 7">Run_B_J11</strain>
    </source>
</reference>
<feature type="compositionally biased region" description="Polar residues" evidence="4">
    <location>
        <begin position="1"/>
        <end position="11"/>
    </location>
</feature>
<dbReference type="PROSITE" id="PS50887">
    <property type="entry name" value="GGDEF"/>
    <property type="match status" value="1"/>
</dbReference>
<dbReference type="RefSeq" id="WP_034435331.1">
    <property type="nucleotide sequence ID" value="NZ_CBTK010000270.1"/>
</dbReference>
<evidence type="ECO:0000256" key="2">
    <source>
        <dbReference type="ARBA" id="ARBA00012528"/>
    </source>
</evidence>
<organism evidence="6 7">
    <name type="scientific">Candidatus Contendobacter odensis Run_B_J11</name>
    <dbReference type="NCBI Taxonomy" id="1400861"/>
    <lineage>
        <taxon>Bacteria</taxon>
        <taxon>Pseudomonadati</taxon>
        <taxon>Pseudomonadota</taxon>
        <taxon>Gammaproteobacteria</taxon>
        <taxon>Candidatus Competibacteraceae</taxon>
        <taxon>Candidatus Contendibacter</taxon>
    </lineage>
</organism>
<dbReference type="EC" id="2.7.7.65" evidence="2"/>
<evidence type="ECO:0000256" key="4">
    <source>
        <dbReference type="SAM" id="MobiDB-lite"/>
    </source>
</evidence>
<dbReference type="OrthoDB" id="9812260at2"/>
<dbReference type="GO" id="GO:0043709">
    <property type="term" value="P:cell adhesion involved in single-species biofilm formation"/>
    <property type="evidence" value="ECO:0007669"/>
    <property type="project" value="TreeGrafter"/>
</dbReference>
<keyword evidence="3" id="KW-0175">Coiled coil</keyword>
<name>A0A7U7GEH7_9GAMM</name>
<evidence type="ECO:0000259" key="5">
    <source>
        <dbReference type="PROSITE" id="PS50887"/>
    </source>
</evidence>
<dbReference type="GO" id="GO:1902201">
    <property type="term" value="P:negative regulation of bacterial-type flagellum-dependent cell motility"/>
    <property type="evidence" value="ECO:0007669"/>
    <property type="project" value="TreeGrafter"/>
</dbReference>
<dbReference type="InterPro" id="IPR050469">
    <property type="entry name" value="Diguanylate_Cyclase"/>
</dbReference>
<dbReference type="GO" id="GO:0005886">
    <property type="term" value="C:plasma membrane"/>
    <property type="evidence" value="ECO:0007669"/>
    <property type="project" value="TreeGrafter"/>
</dbReference>
<comment type="caution">
    <text evidence="6">The sequence shown here is derived from an EMBL/GenBank/DDBJ whole genome shotgun (WGS) entry which is preliminary data.</text>
</comment>
<evidence type="ECO:0000313" key="7">
    <source>
        <dbReference type="Proteomes" id="UP000019184"/>
    </source>
</evidence>
<sequence length="389" mass="43858">MANFWSKKTNSPTPPENPVVRADGEPEPVASELEKMALDNLGAVLRVWGKYAFDLDGLNAKSIRQQCEQWARHVLVVAPPPDSMEPVADAGVVPADPQLRDWHGLRQFAADLRRKESAYVTHQFKDTRQVIGDFVQTLGAVLAEDQEEQSRIAVVINQLRTTIETNAPLDILSREAMRAVDLISRIAEERNQRHQQAFQEMTTRLQTLRGELDAARHEMELDPLTRLYNRKAFDEQLARVCELHRLSGQPACLLMLDVDHFKAVNDSFGHPVGDLVLKQLSGCCLYTFPRKSDFVARYGGEEFAIILQETPLKTALALGERLLKAIRSLRITHDQTILSITASIGLAEFDPRTSTSQWLREADDALYRAKRSGRDRLECQPVAFPLAQE</sequence>
<feature type="coiled-coil region" evidence="3">
    <location>
        <begin position="191"/>
        <end position="218"/>
    </location>
</feature>
<dbReference type="InterPro" id="IPR043128">
    <property type="entry name" value="Rev_trsase/Diguanyl_cyclase"/>
</dbReference>
<feature type="domain" description="GGDEF" evidence="5">
    <location>
        <begin position="249"/>
        <end position="382"/>
    </location>
</feature>
<dbReference type="NCBIfam" id="TIGR00254">
    <property type="entry name" value="GGDEF"/>
    <property type="match status" value="1"/>
</dbReference>
<proteinExistence type="predicted"/>
<dbReference type="SUPFAM" id="SSF55073">
    <property type="entry name" value="Nucleotide cyclase"/>
    <property type="match status" value="1"/>
</dbReference>
<dbReference type="FunFam" id="3.30.70.270:FF:000001">
    <property type="entry name" value="Diguanylate cyclase domain protein"/>
    <property type="match status" value="1"/>
</dbReference>
<dbReference type="GO" id="GO:0052621">
    <property type="term" value="F:diguanylate cyclase activity"/>
    <property type="evidence" value="ECO:0007669"/>
    <property type="project" value="UniProtKB-EC"/>
</dbReference>
<dbReference type="Gene3D" id="3.30.70.270">
    <property type="match status" value="1"/>
</dbReference>
<evidence type="ECO:0000313" key="6">
    <source>
        <dbReference type="EMBL" id="CDH46634.1"/>
    </source>
</evidence>
<feature type="region of interest" description="Disordered" evidence="4">
    <location>
        <begin position="1"/>
        <end position="24"/>
    </location>
</feature>
<comment type="cofactor">
    <cofactor evidence="1">
        <name>Mg(2+)</name>
        <dbReference type="ChEBI" id="CHEBI:18420"/>
    </cofactor>
</comment>
<evidence type="ECO:0000256" key="1">
    <source>
        <dbReference type="ARBA" id="ARBA00001946"/>
    </source>
</evidence>
<protein>
    <recommendedName>
        <fullName evidence="2">diguanylate cyclase</fullName>
        <ecNumber evidence="2">2.7.7.65</ecNumber>
    </recommendedName>
</protein>
<gene>
    <name evidence="6" type="ORF">BN874_540020</name>
</gene>
<dbReference type="AlphaFoldDB" id="A0A7U7GEH7"/>
<dbReference type="InterPro" id="IPR029787">
    <property type="entry name" value="Nucleotide_cyclase"/>
</dbReference>